<keyword evidence="2" id="KW-1185">Reference proteome</keyword>
<accession>A0ABQ8SRN2</accession>
<gene>
    <name evidence="1" type="ORF">ANN_19013</name>
</gene>
<name>A0ABQ8SRN2_PERAM</name>
<evidence type="ECO:0000313" key="2">
    <source>
        <dbReference type="Proteomes" id="UP001148838"/>
    </source>
</evidence>
<evidence type="ECO:0000313" key="1">
    <source>
        <dbReference type="EMBL" id="KAJ4436381.1"/>
    </source>
</evidence>
<organism evidence="1 2">
    <name type="scientific">Periplaneta americana</name>
    <name type="common">American cockroach</name>
    <name type="synonym">Blatta americana</name>
    <dbReference type="NCBI Taxonomy" id="6978"/>
    <lineage>
        <taxon>Eukaryota</taxon>
        <taxon>Metazoa</taxon>
        <taxon>Ecdysozoa</taxon>
        <taxon>Arthropoda</taxon>
        <taxon>Hexapoda</taxon>
        <taxon>Insecta</taxon>
        <taxon>Pterygota</taxon>
        <taxon>Neoptera</taxon>
        <taxon>Polyneoptera</taxon>
        <taxon>Dictyoptera</taxon>
        <taxon>Blattodea</taxon>
        <taxon>Blattoidea</taxon>
        <taxon>Blattidae</taxon>
        <taxon>Blattinae</taxon>
        <taxon>Periplaneta</taxon>
    </lineage>
</organism>
<protein>
    <submittedName>
        <fullName evidence="1">Uncharacterized protein</fullName>
    </submittedName>
</protein>
<proteinExistence type="predicted"/>
<dbReference type="Proteomes" id="UP001148838">
    <property type="component" value="Unassembled WGS sequence"/>
</dbReference>
<reference evidence="1 2" key="1">
    <citation type="journal article" date="2022" name="Allergy">
        <title>Genome assembly and annotation of Periplaneta americana reveal a comprehensive cockroach allergen profile.</title>
        <authorList>
            <person name="Wang L."/>
            <person name="Xiong Q."/>
            <person name="Saelim N."/>
            <person name="Wang L."/>
            <person name="Nong W."/>
            <person name="Wan A.T."/>
            <person name="Shi M."/>
            <person name="Liu X."/>
            <person name="Cao Q."/>
            <person name="Hui J.H.L."/>
            <person name="Sookrung N."/>
            <person name="Leung T.F."/>
            <person name="Tungtrongchitr A."/>
            <person name="Tsui S.K.W."/>
        </authorList>
    </citation>
    <scope>NUCLEOTIDE SEQUENCE [LARGE SCALE GENOMIC DNA]</scope>
    <source>
        <strain evidence="1">PWHHKU_190912</strain>
    </source>
</reference>
<comment type="caution">
    <text evidence="1">The sequence shown here is derived from an EMBL/GenBank/DDBJ whole genome shotgun (WGS) entry which is preliminary data.</text>
</comment>
<dbReference type="EMBL" id="JAJSOF020000023">
    <property type="protein sequence ID" value="KAJ4436381.1"/>
    <property type="molecule type" value="Genomic_DNA"/>
</dbReference>
<sequence length="109" mass="12962">MHMECGRQEGRRPLGRPIRSWEDIIKMDLRKVGYDCNLAHDRDRWRAYVRAEMNLQFLKRLLNMLYHMMKNEWNRGKFSPAMGFEPGFSALRADALSTKPHRIPIPMSD</sequence>